<protein>
    <submittedName>
        <fullName evidence="1">Uncharacterized protein</fullName>
    </submittedName>
</protein>
<keyword evidence="2" id="KW-1185">Reference proteome</keyword>
<organism evidence="1 2">
    <name type="scientific">Thermosipho atlanticus DSM 15807</name>
    <dbReference type="NCBI Taxonomy" id="1123380"/>
    <lineage>
        <taxon>Bacteria</taxon>
        <taxon>Thermotogati</taxon>
        <taxon>Thermotogota</taxon>
        <taxon>Thermotogae</taxon>
        <taxon>Thermotogales</taxon>
        <taxon>Fervidobacteriaceae</taxon>
        <taxon>Thermosipho</taxon>
    </lineage>
</organism>
<sequence length="75" mass="8962">MEKLIEILKEIFNPLKIFKSNEIITVVINNDQNMEEKLKHFSKQVSSIEEEFSFRFLTTEELKKLEAKELGVRIY</sequence>
<dbReference type="AlphaFoldDB" id="A0A1M5SMG8"/>
<proteinExistence type="predicted"/>
<dbReference type="Proteomes" id="UP000242592">
    <property type="component" value="Unassembled WGS sequence"/>
</dbReference>
<reference evidence="2" key="1">
    <citation type="submission" date="2016-11" db="EMBL/GenBank/DDBJ databases">
        <authorList>
            <person name="Varghese N."/>
            <person name="Submissions S."/>
        </authorList>
    </citation>
    <scope>NUCLEOTIDE SEQUENCE [LARGE SCALE GENOMIC DNA]</scope>
    <source>
        <strain evidence="2">DSM 15807</strain>
    </source>
</reference>
<evidence type="ECO:0000313" key="1">
    <source>
        <dbReference type="EMBL" id="SHH39468.1"/>
    </source>
</evidence>
<gene>
    <name evidence="1" type="ORF">SAMN02745199_0948</name>
</gene>
<name>A0A1M5SMG8_9BACT</name>
<dbReference type="EMBL" id="FQXN01000003">
    <property type="protein sequence ID" value="SHH39468.1"/>
    <property type="molecule type" value="Genomic_DNA"/>
</dbReference>
<dbReference type="RefSeq" id="WP_073072801.1">
    <property type="nucleotide sequence ID" value="NZ_FQXN01000003.1"/>
</dbReference>
<evidence type="ECO:0000313" key="2">
    <source>
        <dbReference type="Proteomes" id="UP000242592"/>
    </source>
</evidence>
<accession>A0A1M5SMG8</accession>
<dbReference type="OrthoDB" id="47526at2"/>
<dbReference type="STRING" id="1123380.SAMN02745199_0948"/>